<dbReference type="Proteomes" id="UP000000755">
    <property type="component" value="Chromosome"/>
</dbReference>
<evidence type="ECO:0000313" key="3">
    <source>
        <dbReference type="Proteomes" id="UP000000755"/>
    </source>
</evidence>
<organism evidence="2 3">
    <name type="scientific">Christiangramia forsetii (strain DSM 17595 / CGMCC 1.15422 / KT0803)</name>
    <name type="common">Gramella forsetii</name>
    <dbReference type="NCBI Taxonomy" id="411154"/>
    <lineage>
        <taxon>Bacteria</taxon>
        <taxon>Pseudomonadati</taxon>
        <taxon>Bacteroidota</taxon>
        <taxon>Flavobacteriia</taxon>
        <taxon>Flavobacteriales</taxon>
        <taxon>Flavobacteriaceae</taxon>
        <taxon>Christiangramia</taxon>
    </lineage>
</organism>
<dbReference type="GO" id="GO:0006979">
    <property type="term" value="P:response to oxidative stress"/>
    <property type="evidence" value="ECO:0007669"/>
    <property type="project" value="InterPro"/>
</dbReference>
<name>A0LYQ6_CHRFK</name>
<dbReference type="InterPro" id="IPR003718">
    <property type="entry name" value="OsmC/Ohr_fam"/>
</dbReference>
<evidence type="ECO:0000313" key="2">
    <source>
        <dbReference type="EMBL" id="CAL65501.1"/>
    </source>
</evidence>
<sequence length="166" mass="18165">MNSCFRHHQMLGILKQTKLLKLFYAMKNLYKTKVTTHGGRNGHTRSEDGILDMELKKPEGLGGPGGDYSNPEQLFAAGYSACYGSALEVVAEKHKVDLGDYSVTATVKLGKTDSGNLQLSATLDSYIPGVDVETGEKLVNEAHEICPYSRATRDNIDVTLNLLLDE</sequence>
<dbReference type="PANTHER" id="PTHR33797:SF2">
    <property type="entry name" value="ORGANIC HYDROPEROXIDE RESISTANCE PROTEIN-LIKE"/>
    <property type="match status" value="1"/>
</dbReference>
<evidence type="ECO:0000256" key="1">
    <source>
        <dbReference type="ARBA" id="ARBA00007378"/>
    </source>
</evidence>
<proteinExistence type="inferred from homology"/>
<dbReference type="eggNOG" id="COG1764">
    <property type="taxonomic scope" value="Bacteria"/>
</dbReference>
<dbReference type="Gene3D" id="3.30.300.20">
    <property type="match status" value="1"/>
</dbReference>
<comment type="similarity">
    <text evidence="1">Belongs to the OsmC/Ohr family.</text>
</comment>
<gene>
    <name evidence="2" type="primary">osmC</name>
    <name evidence="2" type="ordered locus">GFO_0518</name>
</gene>
<dbReference type="AlphaFoldDB" id="A0LYQ6"/>
<dbReference type="EMBL" id="CU207366">
    <property type="protein sequence ID" value="CAL65501.1"/>
    <property type="molecule type" value="Genomic_DNA"/>
</dbReference>
<dbReference type="KEGG" id="gfo:GFO_0518"/>
<dbReference type="Gene3D" id="2.20.25.10">
    <property type="match status" value="1"/>
</dbReference>
<accession>A0LYQ6</accession>
<dbReference type="STRING" id="411154.GFO_0518"/>
<dbReference type="InterPro" id="IPR019953">
    <property type="entry name" value="OHR"/>
</dbReference>
<dbReference type="InterPro" id="IPR015946">
    <property type="entry name" value="KH_dom-like_a/b"/>
</dbReference>
<dbReference type="HOGENOM" id="CLU_106355_2_1_10"/>
<dbReference type="InterPro" id="IPR036102">
    <property type="entry name" value="OsmC/Ohrsf"/>
</dbReference>
<reference evidence="2 3" key="1">
    <citation type="journal article" date="2006" name="Environ. Microbiol.">
        <title>Whole genome analysis of the marine Bacteroidetes'Gramella forsetii' reveals adaptations to degradation of polymeric organic matter.</title>
        <authorList>
            <person name="Bauer M."/>
            <person name="Kube M."/>
            <person name="Teeling H."/>
            <person name="Richter M."/>
            <person name="Lombardot T."/>
            <person name="Allers E."/>
            <person name="Wuerdemann C.A."/>
            <person name="Quast C."/>
            <person name="Kuhl H."/>
            <person name="Knaust F."/>
            <person name="Woebken D."/>
            <person name="Bischof K."/>
            <person name="Mussmann M."/>
            <person name="Choudhuri J.V."/>
            <person name="Meyer F."/>
            <person name="Reinhardt R."/>
            <person name="Amann R.I."/>
            <person name="Gloeckner F.O."/>
        </authorList>
    </citation>
    <scope>NUCLEOTIDE SEQUENCE [LARGE SCALE GENOMIC DNA]</scope>
    <source>
        <strain evidence="2 3">KT0803</strain>
    </source>
</reference>
<protein>
    <submittedName>
        <fullName evidence="2">OsmC-like protein</fullName>
    </submittedName>
</protein>
<dbReference type="SUPFAM" id="SSF82784">
    <property type="entry name" value="OsmC-like"/>
    <property type="match status" value="1"/>
</dbReference>
<dbReference type="NCBIfam" id="TIGR03561">
    <property type="entry name" value="organ_hyd_perox"/>
    <property type="match status" value="1"/>
</dbReference>
<dbReference type="Pfam" id="PF02566">
    <property type="entry name" value="OsmC"/>
    <property type="match status" value="1"/>
</dbReference>
<dbReference type="PANTHER" id="PTHR33797">
    <property type="entry name" value="ORGANIC HYDROPEROXIDE RESISTANCE PROTEIN-LIKE"/>
    <property type="match status" value="1"/>
</dbReference>